<dbReference type="InterPro" id="IPR045609">
    <property type="entry name" value="DUF6451"/>
</dbReference>
<feature type="compositionally biased region" description="Basic and acidic residues" evidence="1">
    <location>
        <begin position="230"/>
        <end position="254"/>
    </location>
</feature>
<evidence type="ECO:0000313" key="3">
    <source>
        <dbReference type="Proteomes" id="UP000277204"/>
    </source>
</evidence>
<proteinExistence type="predicted"/>
<evidence type="ECO:0000256" key="1">
    <source>
        <dbReference type="SAM" id="MobiDB-lite"/>
    </source>
</evidence>
<dbReference type="AlphaFoldDB" id="A0A183LL06"/>
<reference evidence="2 3" key="1">
    <citation type="submission" date="2018-11" db="EMBL/GenBank/DDBJ databases">
        <authorList>
            <consortium name="Pathogen Informatics"/>
        </authorList>
    </citation>
    <scope>NUCLEOTIDE SEQUENCE [LARGE SCALE GENOMIC DNA]</scope>
    <source>
        <strain evidence="2 3">Zambia</strain>
    </source>
</reference>
<evidence type="ECO:0000313" key="2">
    <source>
        <dbReference type="EMBL" id="VDO61872.1"/>
    </source>
</evidence>
<dbReference type="EMBL" id="UZAI01001432">
    <property type="protein sequence ID" value="VDO61872.1"/>
    <property type="molecule type" value="Genomic_DNA"/>
</dbReference>
<keyword evidence="3" id="KW-1185">Reference proteome</keyword>
<gene>
    <name evidence="2" type="ORF">SMRZ_LOCUS4481</name>
</gene>
<dbReference type="Pfam" id="PF20049">
    <property type="entry name" value="DUF6451"/>
    <property type="match status" value="1"/>
</dbReference>
<accession>A0A183LL06</accession>
<dbReference type="PANTHER" id="PTHR47027">
    <property type="entry name" value="REVERSE TRANSCRIPTASE DOMAIN-CONTAINING PROTEIN"/>
    <property type="match status" value="1"/>
</dbReference>
<organism evidence="2 3">
    <name type="scientific">Schistosoma margrebowiei</name>
    <dbReference type="NCBI Taxonomy" id="48269"/>
    <lineage>
        <taxon>Eukaryota</taxon>
        <taxon>Metazoa</taxon>
        <taxon>Spiralia</taxon>
        <taxon>Lophotrochozoa</taxon>
        <taxon>Platyhelminthes</taxon>
        <taxon>Trematoda</taxon>
        <taxon>Digenea</taxon>
        <taxon>Strigeidida</taxon>
        <taxon>Schistosomatoidea</taxon>
        <taxon>Schistosomatidae</taxon>
        <taxon>Schistosoma</taxon>
    </lineage>
</organism>
<dbReference type="STRING" id="48269.A0A183LL06"/>
<dbReference type="PANTHER" id="PTHR47027:SF25">
    <property type="entry name" value="REVERSE TRANSCRIPTASE DOMAIN-CONTAINING PROTEIN"/>
    <property type="match status" value="1"/>
</dbReference>
<feature type="region of interest" description="Disordered" evidence="1">
    <location>
        <begin position="199"/>
        <end position="272"/>
    </location>
</feature>
<protein>
    <submittedName>
        <fullName evidence="2">Uncharacterized protein</fullName>
    </submittedName>
</protein>
<name>A0A183LL06_9TREM</name>
<sequence length="272" mass="31002">MKTSTSEGKHGIQWTSRMQLDDLDFADDLVLLSQTQQQMHEKTNSVAAASAVGLNIHKGKSKVLRYNTACTNPITIDGEDLEDVKTFTYLGTIIDEQGGSDANVKAQIGKARAAYLQLRNIWNSKQLSTNTKVRIFNTNVKTVLLYGAETWRTTKAIIQKIQVFTNSCLRKILQIRWPDTISNSVLWERTNQEEALEVDRTHIEESTQLRHKTSPHMESSRSKEKRKTKEHITPRNGNRHEKHEQELDGTRKEGPGQSGLENAGRRPMLHWE</sequence>
<feature type="compositionally biased region" description="Basic and acidic residues" evidence="1">
    <location>
        <begin position="199"/>
        <end position="208"/>
    </location>
</feature>
<dbReference type="Proteomes" id="UP000277204">
    <property type="component" value="Unassembled WGS sequence"/>
</dbReference>